<dbReference type="STRING" id="273035.SKUN_00683"/>
<comment type="function">
    <text evidence="2 15">Catalyzes the phosphorylation of D-fructose 6-phosphate to fructose 1,6-bisphosphate by ATP, the first committing step of glycolysis.</text>
</comment>
<dbReference type="GO" id="GO:0046872">
    <property type="term" value="F:metal ion binding"/>
    <property type="evidence" value="ECO:0007669"/>
    <property type="project" value="UniProtKB-KW"/>
</dbReference>
<dbReference type="PANTHER" id="PTHR13697:SF4">
    <property type="entry name" value="ATP-DEPENDENT 6-PHOSPHOFRUCTOKINASE"/>
    <property type="match status" value="1"/>
</dbReference>
<keyword evidence="6 15" id="KW-0021">Allosteric enzyme</keyword>
<dbReference type="Pfam" id="PF00365">
    <property type="entry name" value="PFK"/>
    <property type="match status" value="1"/>
</dbReference>
<dbReference type="GO" id="GO:0005524">
    <property type="term" value="F:ATP binding"/>
    <property type="evidence" value="ECO:0007669"/>
    <property type="project" value="UniProtKB-UniRule"/>
</dbReference>
<keyword evidence="12 15" id="KW-0460">Magnesium</keyword>
<comment type="subcellular location">
    <subcellularLocation>
        <location evidence="3 15">Cytoplasm</location>
    </subcellularLocation>
</comment>
<evidence type="ECO:0000313" key="18">
    <source>
        <dbReference type="Proteomes" id="UP000062963"/>
    </source>
</evidence>
<name>A0A0K2JH53_SPIKU</name>
<dbReference type="EMBL" id="CP010899">
    <property type="protein sequence ID" value="ALA97576.1"/>
    <property type="molecule type" value="Genomic_DNA"/>
</dbReference>
<gene>
    <name evidence="15" type="primary">pfkA</name>
    <name evidence="17" type="ORF">SKUN_00683</name>
</gene>
<evidence type="ECO:0000256" key="13">
    <source>
        <dbReference type="ARBA" id="ARBA00023152"/>
    </source>
</evidence>
<keyword evidence="13 15" id="KW-0324">Glycolysis</keyword>
<dbReference type="SUPFAM" id="SSF53784">
    <property type="entry name" value="Phosphofructokinase"/>
    <property type="match status" value="1"/>
</dbReference>
<dbReference type="NCBIfam" id="NF002872">
    <property type="entry name" value="PRK03202.1"/>
    <property type="match status" value="1"/>
</dbReference>
<evidence type="ECO:0000256" key="4">
    <source>
        <dbReference type="ARBA" id="ARBA00004679"/>
    </source>
</evidence>
<dbReference type="GO" id="GO:0016208">
    <property type="term" value="F:AMP binding"/>
    <property type="evidence" value="ECO:0007669"/>
    <property type="project" value="TreeGrafter"/>
</dbReference>
<dbReference type="PIRSF" id="PIRSF000532">
    <property type="entry name" value="ATP_PFK_prok"/>
    <property type="match status" value="1"/>
</dbReference>
<keyword evidence="9 15" id="KW-0547">Nucleotide-binding</keyword>
<keyword evidence="5 15" id="KW-0963">Cytoplasm</keyword>
<feature type="binding site" evidence="15">
    <location>
        <position position="104"/>
    </location>
    <ligand>
        <name>Mg(2+)</name>
        <dbReference type="ChEBI" id="CHEBI:18420"/>
        <note>catalytic</note>
    </ligand>
</feature>
<feature type="binding site" description="in other chain" evidence="15">
    <location>
        <begin position="214"/>
        <end position="216"/>
    </location>
    <ligand>
        <name>ADP</name>
        <dbReference type="ChEBI" id="CHEBI:456216"/>
        <note>allosteric activator; ligand shared between dimeric partners</note>
    </ligand>
</feature>
<comment type="activity regulation">
    <text evidence="15">Allosterically activated by ADP and other diphosphonucleosides, and allosterically inhibited by phosphoenolpyruvate.</text>
</comment>
<feature type="active site" description="Proton acceptor" evidence="15">
    <location>
        <position position="128"/>
    </location>
</feature>
<evidence type="ECO:0000256" key="9">
    <source>
        <dbReference type="ARBA" id="ARBA00022741"/>
    </source>
</evidence>
<dbReference type="RefSeq" id="WP_053390820.1">
    <property type="nucleotide sequence ID" value="NZ_CP010899.1"/>
</dbReference>
<dbReference type="GO" id="GO:0006002">
    <property type="term" value="P:fructose 6-phosphate metabolic process"/>
    <property type="evidence" value="ECO:0007669"/>
    <property type="project" value="UniProtKB-UniRule"/>
</dbReference>
<evidence type="ECO:0000256" key="10">
    <source>
        <dbReference type="ARBA" id="ARBA00022777"/>
    </source>
</evidence>
<dbReference type="InterPro" id="IPR022953">
    <property type="entry name" value="ATP_PFK"/>
</dbReference>
<dbReference type="FunFam" id="3.40.50.460:FF:000002">
    <property type="entry name" value="ATP-dependent 6-phosphofructokinase"/>
    <property type="match status" value="1"/>
</dbReference>
<feature type="binding site" evidence="15">
    <location>
        <position position="12"/>
    </location>
    <ligand>
        <name>ATP</name>
        <dbReference type="ChEBI" id="CHEBI:30616"/>
    </ligand>
</feature>
<evidence type="ECO:0000256" key="1">
    <source>
        <dbReference type="ARBA" id="ARBA00001946"/>
    </source>
</evidence>
<dbReference type="UniPathway" id="UPA00109">
    <property type="reaction ID" value="UER00182"/>
</dbReference>
<evidence type="ECO:0000256" key="14">
    <source>
        <dbReference type="ARBA" id="ARBA00048070"/>
    </source>
</evidence>
<evidence type="ECO:0000256" key="12">
    <source>
        <dbReference type="ARBA" id="ARBA00022842"/>
    </source>
</evidence>
<proteinExistence type="inferred from homology"/>
<dbReference type="GO" id="GO:0005945">
    <property type="term" value="C:6-phosphofructokinase complex"/>
    <property type="evidence" value="ECO:0007669"/>
    <property type="project" value="TreeGrafter"/>
</dbReference>
<comment type="pathway">
    <text evidence="4 15">Carbohydrate degradation; glycolysis; D-glyceraldehyde 3-phosphate and glycerone phosphate from D-glucose: step 3/4.</text>
</comment>
<keyword evidence="18" id="KW-1185">Reference proteome</keyword>
<comment type="similarity">
    <text evidence="15">Belongs to the phosphofructokinase type A (PFKA) family. ATP-dependent PFK group I subfamily. Prokaryotic clade 'B1' sub-subfamily.</text>
</comment>
<dbReference type="FunFam" id="3.40.50.450:FF:000001">
    <property type="entry name" value="ATP-dependent 6-phosphofructokinase"/>
    <property type="match status" value="1"/>
</dbReference>
<dbReference type="InterPro" id="IPR012003">
    <property type="entry name" value="ATP_PFK_prok-type"/>
</dbReference>
<dbReference type="GO" id="GO:0042802">
    <property type="term" value="F:identical protein binding"/>
    <property type="evidence" value="ECO:0007669"/>
    <property type="project" value="TreeGrafter"/>
</dbReference>
<comment type="cofactor">
    <cofactor evidence="1 15">
        <name>Mg(2+)</name>
        <dbReference type="ChEBI" id="CHEBI:18420"/>
    </cofactor>
</comment>
<feature type="domain" description="Phosphofructokinase" evidence="16">
    <location>
        <begin position="4"/>
        <end position="276"/>
    </location>
</feature>
<dbReference type="InterPro" id="IPR035966">
    <property type="entry name" value="PKF_sf"/>
</dbReference>
<feature type="binding site" description="in other chain" evidence="15">
    <location>
        <position position="223"/>
    </location>
    <ligand>
        <name>substrate</name>
        <note>ligand shared between dimeric partners</note>
    </ligand>
</feature>
<dbReference type="InterPro" id="IPR000023">
    <property type="entry name" value="Phosphofructokinase_dom"/>
</dbReference>
<feature type="binding site" description="in other chain" evidence="15">
    <location>
        <begin position="186"/>
        <end position="188"/>
    </location>
    <ligand>
        <name>ADP</name>
        <dbReference type="ChEBI" id="CHEBI:456216"/>
        <note>allosteric activator; ligand shared between dimeric partners</note>
    </ligand>
</feature>
<comment type="catalytic activity">
    <reaction evidence="14 15">
        <text>beta-D-fructose 6-phosphate + ATP = beta-D-fructose 1,6-bisphosphate + ADP + H(+)</text>
        <dbReference type="Rhea" id="RHEA:16109"/>
        <dbReference type="ChEBI" id="CHEBI:15378"/>
        <dbReference type="ChEBI" id="CHEBI:30616"/>
        <dbReference type="ChEBI" id="CHEBI:32966"/>
        <dbReference type="ChEBI" id="CHEBI:57634"/>
        <dbReference type="ChEBI" id="CHEBI:456216"/>
        <dbReference type="EC" id="2.7.1.11"/>
    </reaction>
</comment>
<feature type="binding site" evidence="15">
    <location>
        <position position="245"/>
    </location>
    <ligand>
        <name>substrate</name>
        <note>ligand shared between dimeric partners</note>
    </ligand>
</feature>
<feature type="binding site" description="in other chain" evidence="15">
    <location>
        <begin position="170"/>
        <end position="172"/>
    </location>
    <ligand>
        <name>substrate</name>
        <note>ligand shared between dimeric partners</note>
    </ligand>
</feature>
<evidence type="ECO:0000256" key="11">
    <source>
        <dbReference type="ARBA" id="ARBA00022840"/>
    </source>
</evidence>
<dbReference type="AlphaFoldDB" id="A0A0K2JH53"/>
<comment type="caution">
    <text evidence="15">Lacks conserved residue(s) required for the propagation of feature annotation.</text>
</comment>
<keyword evidence="8 15" id="KW-0479">Metal-binding</keyword>
<evidence type="ECO:0000256" key="5">
    <source>
        <dbReference type="ARBA" id="ARBA00022490"/>
    </source>
</evidence>
<dbReference type="NCBIfam" id="TIGR02482">
    <property type="entry name" value="PFKA_ATP"/>
    <property type="match status" value="1"/>
</dbReference>
<dbReference type="PRINTS" id="PR00476">
    <property type="entry name" value="PHFRCTKINASE"/>
</dbReference>
<dbReference type="GO" id="GO:0070095">
    <property type="term" value="F:fructose-6-phosphate binding"/>
    <property type="evidence" value="ECO:0007669"/>
    <property type="project" value="TreeGrafter"/>
</dbReference>
<comment type="subunit">
    <text evidence="15">Homotetramer.</text>
</comment>
<dbReference type="Proteomes" id="UP000062963">
    <property type="component" value="Chromosome"/>
</dbReference>
<evidence type="ECO:0000256" key="2">
    <source>
        <dbReference type="ARBA" id="ARBA00002659"/>
    </source>
</evidence>
<keyword evidence="11 15" id="KW-0067">ATP-binding</keyword>
<feature type="binding site" evidence="15">
    <location>
        <begin position="73"/>
        <end position="74"/>
    </location>
    <ligand>
        <name>ATP</name>
        <dbReference type="ChEBI" id="CHEBI:30616"/>
    </ligand>
</feature>
<dbReference type="InterPro" id="IPR012828">
    <property type="entry name" value="PFKA_ATP_prok"/>
</dbReference>
<feature type="binding site" description="in other chain" evidence="15">
    <location>
        <begin position="251"/>
        <end position="254"/>
    </location>
    <ligand>
        <name>substrate</name>
        <note>ligand shared between dimeric partners</note>
    </ligand>
</feature>
<dbReference type="CDD" id="cd00763">
    <property type="entry name" value="Bacterial_PFK"/>
    <property type="match status" value="1"/>
</dbReference>
<dbReference type="HAMAP" id="MF_00339">
    <property type="entry name" value="Phosphofructokinase_I_B1"/>
    <property type="match status" value="1"/>
</dbReference>
<dbReference type="PATRIC" id="fig|273035.7.peg.826"/>
<dbReference type="GO" id="GO:0030388">
    <property type="term" value="P:fructose 1,6-bisphosphate metabolic process"/>
    <property type="evidence" value="ECO:0007669"/>
    <property type="project" value="TreeGrafter"/>
</dbReference>
<feature type="binding site" description="in other chain" evidence="15">
    <location>
        <position position="155"/>
    </location>
    <ligand>
        <name>ADP</name>
        <dbReference type="ChEBI" id="CHEBI:456216"/>
        <note>allosteric activator; ligand shared between dimeric partners</note>
    </ligand>
</feature>
<organism evidence="17 18">
    <name type="scientific">Spiroplasma kunkelii CR2-3x</name>
    <dbReference type="NCBI Taxonomy" id="273035"/>
    <lineage>
        <taxon>Bacteria</taxon>
        <taxon>Bacillati</taxon>
        <taxon>Mycoplasmatota</taxon>
        <taxon>Mollicutes</taxon>
        <taxon>Entomoplasmatales</taxon>
        <taxon>Spiroplasmataceae</taxon>
        <taxon>Spiroplasma</taxon>
    </lineage>
</organism>
<dbReference type="EC" id="2.7.1.11" evidence="15"/>
<protein>
    <recommendedName>
        <fullName evidence="15">ATP-dependent 6-phosphofructokinase</fullName>
        <shortName evidence="15">ATP-PFK</shortName>
        <shortName evidence="15">Phosphofructokinase</shortName>
        <ecNumber evidence="15">2.7.1.11</ecNumber>
    </recommendedName>
    <alternativeName>
        <fullName evidence="15">Phosphohexokinase</fullName>
    </alternativeName>
</protein>
<evidence type="ECO:0000259" key="16">
    <source>
        <dbReference type="Pfam" id="PF00365"/>
    </source>
</evidence>
<dbReference type="OrthoDB" id="9802503at2"/>
<sequence>MIKKIGILTSGGDSQGMNAAIAGVIKTAHFKGLETYIIRDGYLGLINNWMEVVDNNFADNIMRLGGTIIGSARLPEFKDPKVREKAVTNLKKQGIAALVVIGGDGSYQGAQRLTEMGINCIALPGTIDNDITSSDYTIGFDTAINIVVEAIDRLRDTMQSHNRCSIVEVMGHACGDIALYAGIAGGADIISINEAALSETEIAERVATLHQAQKRSVIIVVSEMIYPDVHKLAKLVESKSGYITRAIVLGYTQRGGNPTAMDRYRAFQMAQFAVEQIIAGEGGLAIGNHGDQIIARPIVEALSIPRPSRKEILTKFDELNQNIYQKS</sequence>
<keyword evidence="7 15" id="KW-0808">Transferase</keyword>
<feature type="binding site" evidence="15">
    <location>
        <position position="163"/>
    </location>
    <ligand>
        <name>substrate</name>
        <note>ligand shared between dimeric partners</note>
    </ligand>
</feature>
<evidence type="ECO:0000256" key="3">
    <source>
        <dbReference type="ARBA" id="ARBA00004496"/>
    </source>
</evidence>
<feature type="binding site" evidence="15">
    <location>
        <begin position="103"/>
        <end position="106"/>
    </location>
    <ligand>
        <name>ATP</name>
        <dbReference type="ChEBI" id="CHEBI:30616"/>
    </ligand>
</feature>
<reference evidence="17 18" key="1">
    <citation type="journal article" date="2015" name="Genome Announc.">
        <title>Complete Genome Sequence of Spiroplasma kunkelii Strain CR2-3x, Causal Agent of Corn Stunt Disease in Zea mays L.</title>
        <authorList>
            <person name="Davis R.E."/>
            <person name="Shao J."/>
            <person name="Dally E.L."/>
            <person name="Zhao Y."/>
            <person name="Gasparich G.E."/>
            <person name="Gaynor B.J."/>
            <person name="Athey J.C."/>
            <person name="Harrison N.A."/>
            <person name="Donofrio N."/>
        </authorList>
    </citation>
    <scope>NUCLEOTIDE SEQUENCE [LARGE SCALE GENOMIC DNA]</scope>
    <source>
        <strain evidence="17 18">CR2-3x</strain>
    </source>
</reference>
<dbReference type="GO" id="GO:0003872">
    <property type="term" value="F:6-phosphofructokinase activity"/>
    <property type="evidence" value="ECO:0007669"/>
    <property type="project" value="UniProtKB-UniRule"/>
</dbReference>
<evidence type="ECO:0000256" key="8">
    <source>
        <dbReference type="ARBA" id="ARBA00022723"/>
    </source>
</evidence>
<evidence type="ECO:0000256" key="7">
    <source>
        <dbReference type="ARBA" id="ARBA00022679"/>
    </source>
</evidence>
<keyword evidence="10 15" id="KW-0418">Kinase</keyword>
<dbReference type="Gene3D" id="3.40.50.450">
    <property type="match status" value="1"/>
</dbReference>
<feature type="binding site" description="in other chain" evidence="15">
    <location>
        <begin position="126"/>
        <end position="128"/>
    </location>
    <ligand>
        <name>substrate</name>
        <note>ligand shared between dimeric partners</note>
    </ligand>
</feature>
<accession>A0A0K2JH53</accession>
<evidence type="ECO:0000256" key="15">
    <source>
        <dbReference type="HAMAP-Rule" id="MF_00339"/>
    </source>
</evidence>
<dbReference type="KEGG" id="skn:SKUN_00683"/>
<evidence type="ECO:0000313" key="17">
    <source>
        <dbReference type="EMBL" id="ALA97576.1"/>
    </source>
</evidence>
<dbReference type="GO" id="GO:0048029">
    <property type="term" value="F:monosaccharide binding"/>
    <property type="evidence" value="ECO:0007669"/>
    <property type="project" value="TreeGrafter"/>
</dbReference>
<evidence type="ECO:0000256" key="6">
    <source>
        <dbReference type="ARBA" id="ARBA00022533"/>
    </source>
</evidence>
<dbReference type="PANTHER" id="PTHR13697">
    <property type="entry name" value="PHOSPHOFRUCTOKINASE"/>
    <property type="match status" value="1"/>
</dbReference>
<dbReference type="Gene3D" id="3.40.50.460">
    <property type="entry name" value="Phosphofructokinase domain"/>
    <property type="match status" value="1"/>
</dbReference>
<dbReference type="GO" id="GO:0061621">
    <property type="term" value="P:canonical glycolysis"/>
    <property type="evidence" value="ECO:0007669"/>
    <property type="project" value="TreeGrafter"/>
</dbReference>